<dbReference type="RefSeq" id="WP_138153218.1">
    <property type="nucleotide sequence ID" value="NZ_CBDDKQ010000003.1"/>
</dbReference>
<dbReference type="EMBL" id="VANU01000005">
    <property type="protein sequence ID" value="TLP36964.1"/>
    <property type="molecule type" value="Genomic_DNA"/>
</dbReference>
<dbReference type="OrthoDB" id="5347694at2"/>
<accession>A0A5R8XYK5</accession>
<dbReference type="AlphaFoldDB" id="A0A5R8XYK5"/>
<gene>
    <name evidence="2" type="ORF">FDK22_12020</name>
</gene>
<dbReference type="Proteomes" id="UP000308901">
    <property type="component" value="Unassembled WGS sequence"/>
</dbReference>
<keyword evidence="1" id="KW-0472">Membrane</keyword>
<keyword evidence="1" id="KW-0812">Transmembrane</keyword>
<feature type="transmembrane region" description="Helical" evidence="1">
    <location>
        <begin position="37"/>
        <end position="58"/>
    </location>
</feature>
<evidence type="ECO:0000256" key="1">
    <source>
        <dbReference type="SAM" id="Phobius"/>
    </source>
</evidence>
<feature type="transmembrane region" description="Helical" evidence="1">
    <location>
        <begin position="70"/>
        <end position="91"/>
    </location>
</feature>
<proteinExistence type="predicted"/>
<protein>
    <submittedName>
        <fullName evidence="2">Uncharacterized protein</fullName>
    </submittedName>
</protein>
<evidence type="ECO:0000313" key="2">
    <source>
        <dbReference type="EMBL" id="TLP36964.1"/>
    </source>
</evidence>
<name>A0A5R8XYK5_9BACT</name>
<feature type="transmembrane region" description="Helical" evidence="1">
    <location>
        <begin position="6"/>
        <end position="25"/>
    </location>
</feature>
<keyword evidence="3" id="KW-1185">Reference proteome</keyword>
<sequence length="99" mass="11601">MDSQMQMIIVLIIVLSASFLTWKMIKDFYKEKFHMVFTHLIAVTTASFMFLSSMSLFVPRNYQRGTSPEVEISFSAIAIIIAMLVVIFFFFRYLPNRNK</sequence>
<reference evidence="2 3" key="1">
    <citation type="submission" date="2019-05" db="EMBL/GenBank/DDBJ databases">
        <title>Arcobacter sp. nov., isolated from sea sediment.</title>
        <authorList>
            <person name="Kim W."/>
        </authorList>
    </citation>
    <scope>NUCLEOTIDE SEQUENCE [LARGE SCALE GENOMIC DNA]</scope>
    <source>
        <strain evidence="2 3">CAU 1517</strain>
    </source>
</reference>
<evidence type="ECO:0000313" key="3">
    <source>
        <dbReference type="Proteomes" id="UP000308901"/>
    </source>
</evidence>
<organism evidence="2 3">
    <name type="scientific">Arcobacter arenosus</name>
    <dbReference type="NCBI Taxonomy" id="2576037"/>
    <lineage>
        <taxon>Bacteria</taxon>
        <taxon>Pseudomonadati</taxon>
        <taxon>Campylobacterota</taxon>
        <taxon>Epsilonproteobacteria</taxon>
        <taxon>Campylobacterales</taxon>
        <taxon>Arcobacteraceae</taxon>
        <taxon>Arcobacter</taxon>
    </lineage>
</organism>
<comment type="caution">
    <text evidence="2">The sequence shown here is derived from an EMBL/GenBank/DDBJ whole genome shotgun (WGS) entry which is preliminary data.</text>
</comment>
<keyword evidence="1" id="KW-1133">Transmembrane helix</keyword>